<gene>
    <name evidence="3" type="ORF">A3F61_01180</name>
</gene>
<proteinExistence type="predicted"/>
<reference evidence="3 4" key="1">
    <citation type="journal article" date="2016" name="Nat. Commun.">
        <title>Thousands of microbial genomes shed light on interconnected biogeochemical processes in an aquifer system.</title>
        <authorList>
            <person name="Anantharaman K."/>
            <person name="Brown C.T."/>
            <person name="Hug L.A."/>
            <person name="Sharon I."/>
            <person name="Castelle C.J."/>
            <person name="Probst A.J."/>
            <person name="Thomas B.C."/>
            <person name="Singh A."/>
            <person name="Wilkins M.J."/>
            <person name="Karaoz U."/>
            <person name="Brodie E.L."/>
            <person name="Williams K.H."/>
            <person name="Hubbard S.S."/>
            <person name="Banfield J.F."/>
        </authorList>
    </citation>
    <scope>NUCLEOTIDE SEQUENCE [LARGE SCALE GENOMIC DNA]</scope>
</reference>
<evidence type="ECO:0000313" key="3">
    <source>
        <dbReference type="EMBL" id="OGY10658.1"/>
    </source>
</evidence>
<dbReference type="InterPro" id="IPR001387">
    <property type="entry name" value="Cro/C1-type_HTH"/>
</dbReference>
<dbReference type="EMBL" id="MHCA01000052">
    <property type="protein sequence ID" value="OGY10658.1"/>
    <property type="molecule type" value="Genomic_DNA"/>
</dbReference>
<name>A0A1G1V5H2_9BACT</name>
<evidence type="ECO:0000259" key="2">
    <source>
        <dbReference type="PROSITE" id="PS50943"/>
    </source>
</evidence>
<sequence length="107" mass="12204">MSRKKLTIFDNIKEARINVRISQKELARKLNLSDKTVSAYETGRAIPPSPTLLQIAQITQTSITKLLGITDEHTDQSKLWSRLDEIIEKLTSVDKELKKINKTNKLT</sequence>
<comment type="caution">
    <text evidence="3">The sequence shown here is derived from an EMBL/GenBank/DDBJ whole genome shotgun (WGS) entry which is preliminary data.</text>
</comment>
<dbReference type="CDD" id="cd00093">
    <property type="entry name" value="HTH_XRE"/>
    <property type="match status" value="1"/>
</dbReference>
<dbReference type="STRING" id="1797517.A3F61_01180"/>
<organism evidence="3 4">
    <name type="scientific">Candidatus Blackburnbacteria bacterium RIFCSPHIGHO2_12_FULL_41_13b</name>
    <dbReference type="NCBI Taxonomy" id="1797517"/>
    <lineage>
        <taxon>Bacteria</taxon>
        <taxon>Candidatus Blackburniibacteriota</taxon>
    </lineage>
</organism>
<dbReference type="Proteomes" id="UP000178272">
    <property type="component" value="Unassembled WGS sequence"/>
</dbReference>
<dbReference type="SMART" id="SM00530">
    <property type="entry name" value="HTH_XRE"/>
    <property type="match status" value="1"/>
</dbReference>
<dbReference type="Gene3D" id="1.10.260.40">
    <property type="entry name" value="lambda repressor-like DNA-binding domains"/>
    <property type="match status" value="1"/>
</dbReference>
<dbReference type="GO" id="GO:0003677">
    <property type="term" value="F:DNA binding"/>
    <property type="evidence" value="ECO:0007669"/>
    <property type="project" value="UniProtKB-KW"/>
</dbReference>
<dbReference type="SUPFAM" id="SSF47413">
    <property type="entry name" value="lambda repressor-like DNA-binding domains"/>
    <property type="match status" value="1"/>
</dbReference>
<keyword evidence="1" id="KW-0238">DNA-binding</keyword>
<accession>A0A1G1V5H2</accession>
<dbReference type="PANTHER" id="PTHR46558:SF11">
    <property type="entry name" value="HTH-TYPE TRANSCRIPTIONAL REGULATOR XRE"/>
    <property type="match status" value="1"/>
</dbReference>
<evidence type="ECO:0000256" key="1">
    <source>
        <dbReference type="ARBA" id="ARBA00023125"/>
    </source>
</evidence>
<dbReference type="PROSITE" id="PS50943">
    <property type="entry name" value="HTH_CROC1"/>
    <property type="match status" value="1"/>
</dbReference>
<protein>
    <recommendedName>
        <fullName evidence="2">HTH cro/C1-type domain-containing protein</fullName>
    </recommendedName>
</protein>
<dbReference type="Pfam" id="PF01381">
    <property type="entry name" value="HTH_3"/>
    <property type="match status" value="1"/>
</dbReference>
<dbReference type="AlphaFoldDB" id="A0A1G1V5H2"/>
<evidence type="ECO:0000313" key="4">
    <source>
        <dbReference type="Proteomes" id="UP000178272"/>
    </source>
</evidence>
<dbReference type="PANTHER" id="PTHR46558">
    <property type="entry name" value="TRACRIPTIONAL REGULATORY PROTEIN-RELATED-RELATED"/>
    <property type="match status" value="1"/>
</dbReference>
<dbReference type="InterPro" id="IPR010982">
    <property type="entry name" value="Lambda_DNA-bd_dom_sf"/>
</dbReference>
<feature type="domain" description="HTH cro/C1-type" evidence="2">
    <location>
        <begin position="12"/>
        <end position="66"/>
    </location>
</feature>